<feature type="domain" description="FHA" evidence="3">
    <location>
        <begin position="449"/>
        <end position="499"/>
    </location>
</feature>
<evidence type="ECO:0000259" key="3">
    <source>
        <dbReference type="PROSITE" id="PS50006"/>
    </source>
</evidence>
<dbReference type="GeneID" id="93300065"/>
<feature type="transmembrane region" description="Helical" evidence="2">
    <location>
        <begin position="351"/>
        <end position="373"/>
    </location>
</feature>
<evidence type="ECO:0000256" key="1">
    <source>
        <dbReference type="SAM" id="MobiDB-lite"/>
    </source>
</evidence>
<dbReference type="SUPFAM" id="SSF49879">
    <property type="entry name" value="SMAD/FHA domain"/>
    <property type="match status" value="1"/>
</dbReference>
<dbReference type="EMBL" id="MCGI01000001">
    <property type="protein sequence ID" value="ODM13972.1"/>
    <property type="molecule type" value="Genomic_DNA"/>
</dbReference>
<reference evidence="4 5" key="1">
    <citation type="submission" date="2016-07" db="EMBL/GenBank/DDBJ databases">
        <title>Characterization of isolates of Eisenbergiella tayi derived from blood cultures, using whole genome sequencing.</title>
        <authorList>
            <person name="Burdz T."/>
            <person name="Wiebe D."/>
            <person name="Huynh C."/>
            <person name="Bernard K."/>
        </authorList>
    </citation>
    <scope>NUCLEOTIDE SEQUENCE [LARGE SCALE GENOMIC DNA]</scope>
    <source>
        <strain evidence="4 5">NML 120489</strain>
    </source>
</reference>
<dbReference type="Proteomes" id="UP000095003">
    <property type="component" value="Unassembled WGS sequence"/>
</dbReference>
<accession>A0A1E3AZ26</accession>
<organism evidence="4 5">
    <name type="scientific">Eisenbergiella tayi</name>
    <dbReference type="NCBI Taxonomy" id="1432052"/>
    <lineage>
        <taxon>Bacteria</taxon>
        <taxon>Bacillati</taxon>
        <taxon>Bacillota</taxon>
        <taxon>Clostridia</taxon>
        <taxon>Lachnospirales</taxon>
        <taxon>Lachnospiraceae</taxon>
        <taxon>Eisenbergiella</taxon>
    </lineage>
</organism>
<dbReference type="AlphaFoldDB" id="A0A1E3AZ26"/>
<feature type="region of interest" description="Disordered" evidence="1">
    <location>
        <begin position="267"/>
        <end position="311"/>
    </location>
</feature>
<dbReference type="InterPro" id="IPR045962">
    <property type="entry name" value="DUF6382"/>
</dbReference>
<keyword evidence="2" id="KW-0472">Membrane</keyword>
<comment type="caution">
    <text evidence="4">The sequence shown here is derived from an EMBL/GenBank/DDBJ whole genome shotgun (WGS) entry which is preliminary data.</text>
</comment>
<sequence length="524" mass="59665">MIKPEYKRELSHSYLILENIPKDKMDNYQCRMILKNKIPGLLCSSERFINGKVCLYYDISSRQSLEQLYEAGKMSFAEILGIVDGLAHVLENMSGFLLEEQNLLLDPRYMYLDLDTQQLCLLYYPFAEKENPAGSIYMPVAEFFLEHVDHKEEKAVSAAYQFYKMSKAESFSIESFRGIWEKNEGIGQEDTGPAGHAGEAFYGDDGYPEWVAESDDRQGQFYEEPGLYTYSTENEKQKLSFIDIDEDNFTREYIDRGIAEKRIAEKRTAEKKESEKKSANKKASGKRSADKAAAEKGMEKKTTGRDIADAAESEKSADKLRRLNLTGLGSASLAFGILCMVIWYLQPEKLLKTALFGLLALDGVVLLVFLWRLTVRKEPKEEKGEEMQDADTWESFEWLSEYGEDSKMVFLGEPGCNQGNSGQQKKGKPRLRGVVEGKEVSYRLEPLPMIAGKLRNRVQLLLPDASVSRIHARLVEKEGRVALMDLNSANGTYINGIRLEQNESMVLEKGDEIRFGDMIFQYEE</sequence>
<protein>
    <submittedName>
        <fullName evidence="4">FHA domain protein</fullName>
    </submittedName>
</protein>
<dbReference type="Gene3D" id="2.60.200.20">
    <property type="match status" value="1"/>
</dbReference>
<dbReference type="PANTHER" id="PTHR23308">
    <property type="entry name" value="NUCLEAR INHIBITOR OF PROTEIN PHOSPHATASE-1"/>
    <property type="match status" value="1"/>
</dbReference>
<feature type="compositionally biased region" description="Basic and acidic residues" evidence="1">
    <location>
        <begin position="287"/>
        <end position="311"/>
    </location>
</feature>
<feature type="compositionally biased region" description="Basic and acidic residues" evidence="1">
    <location>
        <begin position="267"/>
        <end position="278"/>
    </location>
</feature>
<dbReference type="InterPro" id="IPR000253">
    <property type="entry name" value="FHA_dom"/>
</dbReference>
<dbReference type="InterPro" id="IPR008984">
    <property type="entry name" value="SMAD_FHA_dom_sf"/>
</dbReference>
<dbReference type="RefSeq" id="WP_069156406.1">
    <property type="nucleotide sequence ID" value="NZ_DBFYTC010000020.1"/>
</dbReference>
<dbReference type="CDD" id="cd00060">
    <property type="entry name" value="FHA"/>
    <property type="match status" value="1"/>
</dbReference>
<dbReference type="InterPro" id="IPR050923">
    <property type="entry name" value="Cell_Proc_Reg/RNA_Proc"/>
</dbReference>
<dbReference type="SMART" id="SM00240">
    <property type="entry name" value="FHA"/>
    <property type="match status" value="1"/>
</dbReference>
<proteinExistence type="predicted"/>
<keyword evidence="2" id="KW-1133">Transmembrane helix</keyword>
<evidence type="ECO:0000313" key="4">
    <source>
        <dbReference type="EMBL" id="ODM13972.1"/>
    </source>
</evidence>
<keyword evidence="2" id="KW-0812">Transmembrane</keyword>
<name>A0A1E3AZ26_9FIRM</name>
<evidence type="ECO:0000313" key="5">
    <source>
        <dbReference type="Proteomes" id="UP000095003"/>
    </source>
</evidence>
<gene>
    <name evidence="4" type="ORF">BEH84_01693</name>
</gene>
<dbReference type="Pfam" id="PF19909">
    <property type="entry name" value="DUF6382"/>
    <property type="match status" value="1"/>
</dbReference>
<dbReference type="PATRIC" id="fig|1432052.3.peg.1854"/>
<dbReference type="Pfam" id="PF00498">
    <property type="entry name" value="FHA"/>
    <property type="match status" value="1"/>
</dbReference>
<feature type="transmembrane region" description="Helical" evidence="2">
    <location>
        <begin position="323"/>
        <end position="345"/>
    </location>
</feature>
<dbReference type="PROSITE" id="PS50006">
    <property type="entry name" value="FHA_DOMAIN"/>
    <property type="match status" value="1"/>
</dbReference>
<evidence type="ECO:0000256" key="2">
    <source>
        <dbReference type="SAM" id="Phobius"/>
    </source>
</evidence>